<protein>
    <submittedName>
        <fullName evidence="7">FMN-linked oxidoreductase</fullName>
    </submittedName>
</protein>
<dbReference type="InterPro" id="IPR013785">
    <property type="entry name" value="Aldolase_TIM"/>
</dbReference>
<accession>A0A5C2SGI6</accession>
<dbReference type="Gene3D" id="3.20.20.70">
    <property type="entry name" value="Aldolase class I"/>
    <property type="match status" value="1"/>
</dbReference>
<name>A0A5C2SGI6_9APHY</name>
<sequence length="344" mass="37521">MSEYLSYLLTWRASAPEGRISHQDAGTWNDEQAAWAKVVEFAHSQNQKIGIQLAHAGRKASTLAPFIDPAAIADEASGGWPNDTVGPSALPYSDGFPLPKELTKAEIKGIIKAFVNAAKRAMKAGFDVIEIHGAHGFLVTEFLSPTSNKRTDEYGGSFENRIRFLVELVDALRAVMPPTMPLFCRERAGSRRDTVKLAGVLAEHGVDLMDISSSGNHPAQRVQAISSEPGYQVPFAAAVKEALGNKIHVAAVGRIHTTTLAESILNKGQADVILVGRMFLKNPSLVWTFAEELGVELHHSSQLGWPFKGRTRAPTNTPVSEKKQQVVTWGWYAYSQGKLSGFYL</sequence>
<evidence type="ECO:0000256" key="1">
    <source>
        <dbReference type="ARBA" id="ARBA00001917"/>
    </source>
</evidence>
<dbReference type="Proteomes" id="UP000313359">
    <property type="component" value="Unassembled WGS sequence"/>
</dbReference>
<evidence type="ECO:0000256" key="5">
    <source>
        <dbReference type="ARBA" id="ARBA00023002"/>
    </source>
</evidence>
<dbReference type="EMBL" id="ML122258">
    <property type="protein sequence ID" value="RPD62751.1"/>
    <property type="molecule type" value="Genomic_DNA"/>
</dbReference>
<evidence type="ECO:0000313" key="7">
    <source>
        <dbReference type="EMBL" id="RPD62751.1"/>
    </source>
</evidence>
<keyword evidence="4" id="KW-0521">NADP</keyword>
<dbReference type="AlphaFoldDB" id="A0A5C2SGI6"/>
<dbReference type="GO" id="GO:0010181">
    <property type="term" value="F:FMN binding"/>
    <property type="evidence" value="ECO:0007669"/>
    <property type="project" value="InterPro"/>
</dbReference>
<keyword evidence="5" id="KW-0560">Oxidoreductase</keyword>
<evidence type="ECO:0000256" key="3">
    <source>
        <dbReference type="ARBA" id="ARBA00022643"/>
    </source>
</evidence>
<dbReference type="PANTHER" id="PTHR43303:SF4">
    <property type="entry name" value="NADPH DEHYDROGENASE C23G7.10C-RELATED"/>
    <property type="match status" value="1"/>
</dbReference>
<evidence type="ECO:0000259" key="6">
    <source>
        <dbReference type="Pfam" id="PF00724"/>
    </source>
</evidence>
<comment type="cofactor">
    <cofactor evidence="1">
        <name>FMN</name>
        <dbReference type="ChEBI" id="CHEBI:58210"/>
    </cofactor>
</comment>
<evidence type="ECO:0000313" key="8">
    <source>
        <dbReference type="Proteomes" id="UP000313359"/>
    </source>
</evidence>
<dbReference type="STRING" id="1328759.A0A5C2SGI6"/>
<evidence type="ECO:0000256" key="2">
    <source>
        <dbReference type="ARBA" id="ARBA00022630"/>
    </source>
</evidence>
<keyword evidence="8" id="KW-1185">Reference proteome</keyword>
<feature type="domain" description="NADH:flavin oxidoreductase/NADH oxidase N-terminal" evidence="6">
    <location>
        <begin position="13"/>
        <end position="293"/>
    </location>
</feature>
<dbReference type="InterPro" id="IPR001155">
    <property type="entry name" value="OxRdtase_FMN_N"/>
</dbReference>
<dbReference type="GO" id="GO:0050661">
    <property type="term" value="F:NADP binding"/>
    <property type="evidence" value="ECO:0007669"/>
    <property type="project" value="InterPro"/>
</dbReference>
<keyword evidence="2" id="KW-0285">Flavoprotein</keyword>
<dbReference type="PANTHER" id="PTHR43303">
    <property type="entry name" value="NADPH DEHYDROGENASE C23G7.10C-RELATED"/>
    <property type="match status" value="1"/>
</dbReference>
<gene>
    <name evidence="7" type="ORF">L227DRAFT_651656</name>
</gene>
<reference evidence="7" key="1">
    <citation type="journal article" date="2018" name="Genome Biol. Evol.">
        <title>Genomics and development of Lentinus tigrinus, a white-rot wood-decaying mushroom with dimorphic fruiting bodies.</title>
        <authorList>
            <person name="Wu B."/>
            <person name="Xu Z."/>
            <person name="Knudson A."/>
            <person name="Carlson A."/>
            <person name="Chen N."/>
            <person name="Kovaka S."/>
            <person name="LaButti K."/>
            <person name="Lipzen A."/>
            <person name="Pennachio C."/>
            <person name="Riley R."/>
            <person name="Schakwitz W."/>
            <person name="Umezawa K."/>
            <person name="Ohm R.A."/>
            <person name="Grigoriev I.V."/>
            <person name="Nagy L.G."/>
            <person name="Gibbons J."/>
            <person name="Hibbett D."/>
        </authorList>
    </citation>
    <scope>NUCLEOTIDE SEQUENCE [LARGE SCALE GENOMIC DNA]</scope>
    <source>
        <strain evidence="7">ALCF2SS1-6</strain>
    </source>
</reference>
<organism evidence="7 8">
    <name type="scientific">Lentinus tigrinus ALCF2SS1-6</name>
    <dbReference type="NCBI Taxonomy" id="1328759"/>
    <lineage>
        <taxon>Eukaryota</taxon>
        <taxon>Fungi</taxon>
        <taxon>Dikarya</taxon>
        <taxon>Basidiomycota</taxon>
        <taxon>Agaricomycotina</taxon>
        <taxon>Agaricomycetes</taxon>
        <taxon>Polyporales</taxon>
        <taxon>Polyporaceae</taxon>
        <taxon>Lentinus</taxon>
    </lineage>
</organism>
<dbReference type="GO" id="GO:0003959">
    <property type="term" value="F:NADPH dehydrogenase activity"/>
    <property type="evidence" value="ECO:0007669"/>
    <property type="project" value="InterPro"/>
</dbReference>
<keyword evidence="3" id="KW-0288">FMN</keyword>
<dbReference type="InterPro" id="IPR044152">
    <property type="entry name" value="YqjM-like"/>
</dbReference>
<dbReference type="Pfam" id="PF00724">
    <property type="entry name" value="Oxidored_FMN"/>
    <property type="match status" value="1"/>
</dbReference>
<dbReference type="SUPFAM" id="SSF51395">
    <property type="entry name" value="FMN-linked oxidoreductases"/>
    <property type="match status" value="1"/>
</dbReference>
<proteinExistence type="predicted"/>
<dbReference type="OrthoDB" id="72788at2759"/>
<evidence type="ECO:0000256" key="4">
    <source>
        <dbReference type="ARBA" id="ARBA00022857"/>
    </source>
</evidence>